<name>W9GIK7_9MICO</name>
<evidence type="ECO:0000313" key="2">
    <source>
        <dbReference type="Proteomes" id="UP000019494"/>
    </source>
</evidence>
<reference evidence="2" key="1">
    <citation type="submission" date="2013-08" db="EMBL/GenBank/DDBJ databases">
        <title>Intrasporangium oryzae NRRL B-24470.</title>
        <authorList>
            <person name="Liu H."/>
            <person name="Wang G."/>
        </authorList>
    </citation>
    <scope>NUCLEOTIDE SEQUENCE [LARGE SCALE GENOMIC DNA]</scope>
    <source>
        <strain evidence="2">Q5-1</strain>
    </source>
</reference>
<evidence type="ECO:0000313" key="1">
    <source>
        <dbReference type="EMBL" id="EWT04643.1"/>
    </source>
</evidence>
<dbReference type="RefSeq" id="WP_155892996.1">
    <property type="nucleotide sequence ID" value="NZ_AWQS01000209.1"/>
</dbReference>
<gene>
    <name evidence="1" type="ORF">N864_10640</name>
</gene>
<dbReference type="Pfam" id="PF19726">
    <property type="entry name" value="DUF6218"/>
    <property type="match status" value="1"/>
</dbReference>
<protein>
    <submittedName>
        <fullName evidence="1">Uncharacterized protein</fullName>
    </submittedName>
</protein>
<dbReference type="AlphaFoldDB" id="W9GIK7"/>
<organism evidence="1 2">
    <name type="scientific">Intrasporangium chromatireducens Q5-1</name>
    <dbReference type="NCBI Taxonomy" id="584657"/>
    <lineage>
        <taxon>Bacteria</taxon>
        <taxon>Bacillati</taxon>
        <taxon>Actinomycetota</taxon>
        <taxon>Actinomycetes</taxon>
        <taxon>Micrococcales</taxon>
        <taxon>Intrasporangiaceae</taxon>
        <taxon>Intrasporangium</taxon>
    </lineage>
</organism>
<accession>W9GIK7</accession>
<dbReference type="InterPro" id="IPR046190">
    <property type="entry name" value="DUF6218"/>
</dbReference>
<dbReference type="EMBL" id="AWQS01000209">
    <property type="protein sequence ID" value="EWT04643.1"/>
    <property type="molecule type" value="Genomic_DNA"/>
</dbReference>
<keyword evidence="2" id="KW-1185">Reference proteome</keyword>
<comment type="caution">
    <text evidence="1">The sequence shown here is derived from an EMBL/GenBank/DDBJ whole genome shotgun (WGS) entry which is preliminary data.</text>
</comment>
<sequence>MTTEVIEEATSEVANDLATTGPATLNGAPARSLATLSKHGRSQVAVWQVNFAGVACGAWLLDARNKEHALDILALCDRRAVIDDSPSSVQLILELADMARVEIPEAVMKERLASLDGLLSATAAARRAHAEAVVAYGKSEGKKLAPLAWRTEVPPSLDQLRPSQYRGWAGKGTAPHAFGMSVLSRQLVQLWTDTETVRLRRKYLREQFGPAQVLPEAWRDAALAAYATPFGLPRAGKDDPA</sequence>
<dbReference type="OrthoDB" id="3405158at2"/>
<dbReference type="Proteomes" id="UP000019494">
    <property type="component" value="Unassembled WGS sequence"/>
</dbReference>
<proteinExistence type="predicted"/>